<comment type="caution">
    <text evidence="8">The sequence shown here is derived from an EMBL/GenBank/DDBJ whole genome shotgun (WGS) entry which is preliminary data.</text>
</comment>
<dbReference type="Pfam" id="PF03547">
    <property type="entry name" value="Mem_trans"/>
    <property type="match status" value="1"/>
</dbReference>
<feature type="transmembrane region" description="Helical" evidence="7">
    <location>
        <begin position="79"/>
        <end position="103"/>
    </location>
</feature>
<keyword evidence="3" id="KW-1003">Cell membrane</keyword>
<feature type="transmembrane region" description="Helical" evidence="7">
    <location>
        <begin position="275"/>
        <end position="295"/>
    </location>
</feature>
<keyword evidence="9" id="KW-1185">Reference proteome</keyword>
<evidence type="ECO:0000256" key="6">
    <source>
        <dbReference type="ARBA" id="ARBA00023136"/>
    </source>
</evidence>
<organism evidence="8 9">
    <name type="scientific">Nocardioides zeae</name>
    <dbReference type="NCBI Taxonomy" id="1457234"/>
    <lineage>
        <taxon>Bacteria</taxon>
        <taxon>Bacillati</taxon>
        <taxon>Actinomycetota</taxon>
        <taxon>Actinomycetes</taxon>
        <taxon>Propionibacteriales</taxon>
        <taxon>Nocardioidaceae</taxon>
        <taxon>Nocardioides</taxon>
    </lineage>
</organism>
<dbReference type="GO" id="GO:0016020">
    <property type="term" value="C:membrane"/>
    <property type="evidence" value="ECO:0007669"/>
    <property type="project" value="UniProtKB-SubCell"/>
</dbReference>
<sequence>MGVVRHGSPEGWVRSADSVRPVTAVLEGFTTITLLVCLGLLLAHLGIIDLPGQRALSLLAFYVASPALLITVLEDSDIGSLFTGALVASAAAVVVNVVVYVLLARFVFKRDLAHTVVGSLCAAYVNAGNLGIPIAAYVLGDAALVAPVLLMQLLVLQPLALTVMDVAVAEERLSVWRIVSRPLRTPLTVGSVIGLVLAGTDLTLPRPIHDPLELVAGMAVPSMLIAYGVFLRLGPRPGLGDAPELGLIVGLKLVVQPVVAWAVGAYLLGLEGTPLLAVTVLSALPTAQNVFVHATRYDRGIVLARDVVFATTVLSVPAVTIAAALVA</sequence>
<evidence type="ECO:0000313" key="9">
    <source>
        <dbReference type="Proteomes" id="UP000468687"/>
    </source>
</evidence>
<dbReference type="EMBL" id="JAAGXA010000012">
    <property type="protein sequence ID" value="NEN79884.1"/>
    <property type="molecule type" value="Genomic_DNA"/>
</dbReference>
<keyword evidence="6 7" id="KW-0472">Membrane</keyword>
<keyword evidence="4 7" id="KW-0812">Transmembrane</keyword>
<keyword evidence="5 7" id="KW-1133">Transmembrane helix</keyword>
<dbReference type="PANTHER" id="PTHR36838">
    <property type="entry name" value="AUXIN EFFLUX CARRIER FAMILY PROTEIN"/>
    <property type="match status" value="1"/>
</dbReference>
<feature type="transmembrane region" description="Helical" evidence="7">
    <location>
        <begin position="307"/>
        <end position="326"/>
    </location>
</feature>
<accession>A0A6P0HNR0</accession>
<dbReference type="InterPro" id="IPR004776">
    <property type="entry name" value="Mem_transp_PIN-like"/>
</dbReference>
<evidence type="ECO:0000256" key="5">
    <source>
        <dbReference type="ARBA" id="ARBA00022989"/>
    </source>
</evidence>
<comment type="subcellular location">
    <subcellularLocation>
        <location evidence="1">Membrane</location>
        <topology evidence="1">Multi-pass membrane protein</topology>
    </subcellularLocation>
</comment>
<dbReference type="PANTHER" id="PTHR36838:SF3">
    <property type="entry name" value="TRANSPORTER AUXIN EFFLUX CARRIER EC FAMILY"/>
    <property type="match status" value="1"/>
</dbReference>
<name>A0A6P0HNR0_9ACTN</name>
<feature type="transmembrane region" description="Helical" evidence="7">
    <location>
        <begin position="55"/>
        <end position="73"/>
    </location>
</feature>
<feature type="transmembrane region" description="Helical" evidence="7">
    <location>
        <begin position="115"/>
        <end position="138"/>
    </location>
</feature>
<proteinExistence type="predicted"/>
<feature type="transmembrane region" description="Helical" evidence="7">
    <location>
        <begin position="144"/>
        <end position="168"/>
    </location>
</feature>
<protein>
    <submittedName>
        <fullName evidence="8">AEC family transporter</fullName>
    </submittedName>
</protein>
<dbReference type="GO" id="GO:0055085">
    <property type="term" value="P:transmembrane transport"/>
    <property type="evidence" value="ECO:0007669"/>
    <property type="project" value="InterPro"/>
</dbReference>
<keyword evidence="2" id="KW-0813">Transport</keyword>
<dbReference type="Proteomes" id="UP000468687">
    <property type="component" value="Unassembled WGS sequence"/>
</dbReference>
<evidence type="ECO:0000256" key="2">
    <source>
        <dbReference type="ARBA" id="ARBA00022448"/>
    </source>
</evidence>
<reference evidence="8 9" key="1">
    <citation type="journal article" date="2014" name="Int. J. Syst. Evol. Microbiol.">
        <title>Nocardioides zeae sp. nov., isolated from the stem of Zea mays.</title>
        <authorList>
            <person name="Glaeser S.P."/>
            <person name="McInroy J.A."/>
            <person name="Busse H.J."/>
            <person name="Kampfer P."/>
        </authorList>
    </citation>
    <scope>NUCLEOTIDE SEQUENCE [LARGE SCALE GENOMIC DNA]</scope>
    <source>
        <strain evidence="8 9">JCM 30728</strain>
    </source>
</reference>
<evidence type="ECO:0000256" key="3">
    <source>
        <dbReference type="ARBA" id="ARBA00022475"/>
    </source>
</evidence>
<evidence type="ECO:0000256" key="4">
    <source>
        <dbReference type="ARBA" id="ARBA00022692"/>
    </source>
</evidence>
<evidence type="ECO:0000313" key="8">
    <source>
        <dbReference type="EMBL" id="NEN79884.1"/>
    </source>
</evidence>
<evidence type="ECO:0000256" key="1">
    <source>
        <dbReference type="ARBA" id="ARBA00004141"/>
    </source>
</evidence>
<feature type="transmembrane region" description="Helical" evidence="7">
    <location>
        <begin position="245"/>
        <end position="269"/>
    </location>
</feature>
<feature type="transmembrane region" description="Helical" evidence="7">
    <location>
        <begin position="189"/>
        <end position="208"/>
    </location>
</feature>
<gene>
    <name evidence="8" type="ORF">G3T38_16565</name>
</gene>
<dbReference type="AlphaFoldDB" id="A0A6P0HNR0"/>
<feature type="transmembrane region" description="Helical" evidence="7">
    <location>
        <begin position="214"/>
        <end position="233"/>
    </location>
</feature>
<feature type="transmembrane region" description="Helical" evidence="7">
    <location>
        <begin position="22"/>
        <end position="43"/>
    </location>
</feature>
<evidence type="ECO:0000256" key="7">
    <source>
        <dbReference type="SAM" id="Phobius"/>
    </source>
</evidence>